<gene>
    <name evidence="2" type="ORF">MPIPNATIZW_LOCUS873</name>
</gene>
<accession>A0ABN9Z8N8</accession>
<evidence type="ECO:0000313" key="2">
    <source>
        <dbReference type="EMBL" id="CAK6432567.1"/>
    </source>
</evidence>
<organism evidence="2 3">
    <name type="scientific">Pipistrellus nathusii</name>
    <name type="common">Nathusius' pipistrelle</name>
    <dbReference type="NCBI Taxonomy" id="59473"/>
    <lineage>
        <taxon>Eukaryota</taxon>
        <taxon>Metazoa</taxon>
        <taxon>Chordata</taxon>
        <taxon>Craniata</taxon>
        <taxon>Vertebrata</taxon>
        <taxon>Euteleostomi</taxon>
        <taxon>Mammalia</taxon>
        <taxon>Eutheria</taxon>
        <taxon>Laurasiatheria</taxon>
        <taxon>Chiroptera</taxon>
        <taxon>Yangochiroptera</taxon>
        <taxon>Vespertilionidae</taxon>
        <taxon>Pipistrellus</taxon>
    </lineage>
</organism>
<sequence>MAFTDPQKVLVTGSLDPCCWKMLQDGGLQVVEKQNLSKEELIAKLQDCKSLILYSATKVTPNIINTAEKLQVVGRASTVMENVDLEAATREGILVMNTPDGNSLSAAELTCGMIMCLARQIFQATASASIKDGKWDQKEVHGN</sequence>
<dbReference type="PANTHER" id="PTHR42938">
    <property type="entry name" value="FORMATE DEHYDROGENASE 1"/>
    <property type="match status" value="1"/>
</dbReference>
<evidence type="ECO:0000313" key="3">
    <source>
        <dbReference type="Proteomes" id="UP001314169"/>
    </source>
</evidence>
<reference evidence="2" key="1">
    <citation type="submission" date="2023-12" db="EMBL/GenBank/DDBJ databases">
        <authorList>
            <person name="Brown T."/>
        </authorList>
    </citation>
    <scope>NUCLEOTIDE SEQUENCE</scope>
</reference>
<dbReference type="PANTHER" id="PTHR42938:SF22">
    <property type="entry name" value="D-3-PHOSPHOGLYCERATE DEHYDROGENASE"/>
    <property type="match status" value="1"/>
</dbReference>
<dbReference type="InterPro" id="IPR006139">
    <property type="entry name" value="D-isomer_2_OHA_DH_cat_dom"/>
</dbReference>
<proteinExistence type="predicted"/>
<dbReference type="Gene3D" id="3.40.50.720">
    <property type="entry name" value="NAD(P)-binding Rossmann-like Domain"/>
    <property type="match status" value="1"/>
</dbReference>
<dbReference type="Pfam" id="PF00389">
    <property type="entry name" value="2-Hacid_dh"/>
    <property type="match status" value="1"/>
</dbReference>
<feature type="domain" description="D-isomer specific 2-hydroxyacid dehydrogenase catalytic" evidence="1">
    <location>
        <begin position="9"/>
        <end position="110"/>
    </location>
</feature>
<dbReference type="Proteomes" id="UP001314169">
    <property type="component" value="Chromosome 1"/>
</dbReference>
<keyword evidence="3" id="KW-1185">Reference proteome</keyword>
<dbReference type="SUPFAM" id="SSF52283">
    <property type="entry name" value="Formate/glycerate dehydrogenase catalytic domain-like"/>
    <property type="match status" value="1"/>
</dbReference>
<dbReference type="EMBL" id="OY882858">
    <property type="protein sequence ID" value="CAK6432567.1"/>
    <property type="molecule type" value="Genomic_DNA"/>
</dbReference>
<protein>
    <recommendedName>
        <fullName evidence="1">D-isomer specific 2-hydroxyacid dehydrogenase catalytic domain-containing protein</fullName>
    </recommendedName>
</protein>
<name>A0ABN9Z8N8_PIPNA</name>
<evidence type="ECO:0000259" key="1">
    <source>
        <dbReference type="Pfam" id="PF00389"/>
    </source>
</evidence>